<gene>
    <name evidence="2" type="ORF">DFL_007666</name>
</gene>
<keyword evidence="3" id="KW-1185">Reference proteome</keyword>
<evidence type="ECO:0000256" key="1">
    <source>
        <dbReference type="SAM" id="MobiDB-lite"/>
    </source>
</evidence>
<dbReference type="RefSeq" id="XP_067488816.1">
    <property type="nucleotide sequence ID" value="XM_067637283.1"/>
</dbReference>
<feature type="region of interest" description="Disordered" evidence="1">
    <location>
        <begin position="45"/>
        <end position="68"/>
    </location>
</feature>
<dbReference type="Proteomes" id="UP000283090">
    <property type="component" value="Unassembled WGS sequence"/>
</dbReference>
<dbReference type="EMBL" id="SAEB01000009">
    <property type="protein sequence ID" value="RVD83272.1"/>
    <property type="molecule type" value="Genomic_DNA"/>
</dbReference>
<evidence type="ECO:0000313" key="3">
    <source>
        <dbReference type="Proteomes" id="UP000283090"/>
    </source>
</evidence>
<protein>
    <submittedName>
        <fullName evidence="2">Uncharacterized protein</fullName>
    </submittedName>
</protein>
<sequence>MVFSKVSEAPASLTPSDGQRTRTSIQRPLVEPIENIETKQAIQDHDSTDIDIPNVPGYLDPNEECTVQ</sequence>
<comment type="caution">
    <text evidence="2">The sequence shown here is derived from an EMBL/GenBank/DDBJ whole genome shotgun (WGS) entry which is preliminary data.</text>
</comment>
<feature type="region of interest" description="Disordered" evidence="1">
    <location>
        <begin position="1"/>
        <end position="28"/>
    </location>
</feature>
<accession>A0A436ZWR2</accession>
<dbReference type="VEuPathDB" id="FungiDB:DFL_007666"/>
<reference evidence="2 3" key="1">
    <citation type="submission" date="2019-01" db="EMBL/GenBank/DDBJ databases">
        <title>Intercellular communication is required for trap formation in the nematode-trapping fungus Duddingtonia flagrans.</title>
        <authorList>
            <person name="Youssar L."/>
            <person name="Wernet V."/>
            <person name="Hensel N."/>
            <person name="Hildebrandt H.-G."/>
            <person name="Fischer R."/>
        </authorList>
    </citation>
    <scope>NUCLEOTIDE SEQUENCE [LARGE SCALE GENOMIC DNA]</scope>
    <source>
        <strain evidence="2 3">CBS H-5679</strain>
    </source>
</reference>
<organism evidence="2 3">
    <name type="scientific">Arthrobotrys flagrans</name>
    <name type="common">Nematode-trapping fungus</name>
    <name type="synonym">Trichothecium flagrans</name>
    <dbReference type="NCBI Taxonomy" id="97331"/>
    <lineage>
        <taxon>Eukaryota</taxon>
        <taxon>Fungi</taxon>
        <taxon>Dikarya</taxon>
        <taxon>Ascomycota</taxon>
        <taxon>Pezizomycotina</taxon>
        <taxon>Orbiliomycetes</taxon>
        <taxon>Orbiliales</taxon>
        <taxon>Orbiliaceae</taxon>
        <taxon>Arthrobotrys</taxon>
    </lineage>
</organism>
<dbReference type="GeneID" id="93589977"/>
<feature type="compositionally biased region" description="Polar residues" evidence="1">
    <location>
        <begin position="13"/>
        <end position="26"/>
    </location>
</feature>
<proteinExistence type="predicted"/>
<evidence type="ECO:0000313" key="2">
    <source>
        <dbReference type="EMBL" id="RVD83272.1"/>
    </source>
</evidence>
<dbReference type="AlphaFoldDB" id="A0A436ZWR2"/>
<name>A0A436ZWR2_ARTFL</name>